<evidence type="ECO:0000313" key="1">
    <source>
        <dbReference type="EMBL" id="DAF52746.1"/>
    </source>
</evidence>
<organism evidence="1">
    <name type="scientific">Siphoviridae sp. ctqSm5</name>
    <dbReference type="NCBI Taxonomy" id="2827949"/>
    <lineage>
        <taxon>Viruses</taxon>
        <taxon>Duplodnaviria</taxon>
        <taxon>Heunggongvirae</taxon>
        <taxon>Uroviricota</taxon>
        <taxon>Caudoviricetes</taxon>
    </lineage>
</organism>
<dbReference type="EMBL" id="BK032642">
    <property type="protein sequence ID" value="DAF52746.1"/>
    <property type="molecule type" value="Genomic_DNA"/>
</dbReference>
<reference evidence="1" key="1">
    <citation type="journal article" date="2021" name="Proc. Natl. Acad. Sci. U.S.A.">
        <title>A Catalog of Tens of Thousands of Viruses from Human Metagenomes Reveals Hidden Associations with Chronic Diseases.</title>
        <authorList>
            <person name="Tisza M.J."/>
            <person name="Buck C.B."/>
        </authorList>
    </citation>
    <scope>NUCLEOTIDE SEQUENCE</scope>
    <source>
        <strain evidence="1">CtqSm5</strain>
    </source>
</reference>
<protein>
    <submittedName>
        <fullName evidence="1">Uncharacterized protein</fullName>
    </submittedName>
</protein>
<proteinExistence type="predicted"/>
<sequence length="83" mass="9968">MNNTMNILETITEEINLKFDDLAIAKVKGEYIHLISQNRRAKDCWEMEQQMEEIFEYVIEKFDVELNIVNYGQRTLVVEVYTY</sequence>
<accession>A0A8S5SQ91</accession>
<name>A0A8S5SQ91_9CAUD</name>